<protein>
    <submittedName>
        <fullName evidence="2">Glutamine-dependent carbamoyl-phosphate synthetase</fullName>
    </submittedName>
</protein>
<keyword evidence="3" id="KW-1185">Reference proteome</keyword>
<dbReference type="Proteomes" id="UP000284403">
    <property type="component" value="Unassembled WGS sequence"/>
</dbReference>
<dbReference type="EMBL" id="MKKU01000791">
    <property type="protein sequence ID" value="RNF02059.1"/>
    <property type="molecule type" value="Genomic_DNA"/>
</dbReference>
<organism evidence="2 3">
    <name type="scientific">Trypanosoma conorhini</name>
    <dbReference type="NCBI Taxonomy" id="83891"/>
    <lineage>
        <taxon>Eukaryota</taxon>
        <taxon>Discoba</taxon>
        <taxon>Euglenozoa</taxon>
        <taxon>Kinetoplastea</taxon>
        <taxon>Metakinetoplastina</taxon>
        <taxon>Trypanosomatida</taxon>
        <taxon>Trypanosomatidae</taxon>
        <taxon>Trypanosoma</taxon>
    </lineage>
</organism>
<name>A0A422N9A2_9TRYP</name>
<evidence type="ECO:0000313" key="2">
    <source>
        <dbReference type="EMBL" id="RNF02059.1"/>
    </source>
</evidence>
<evidence type="ECO:0000256" key="1">
    <source>
        <dbReference type="SAM" id="SignalP"/>
    </source>
</evidence>
<feature type="chain" id="PRO_5019511488" evidence="1">
    <location>
        <begin position="28"/>
        <end position="101"/>
    </location>
</feature>
<accession>A0A422N9A2</accession>
<comment type="caution">
    <text evidence="2">The sequence shown here is derived from an EMBL/GenBank/DDBJ whole genome shotgun (WGS) entry which is preliminary data.</text>
</comment>
<sequence length="101" mass="11538">MRGRRFFICSLCLVSLVLVAEFPGDAGIPGEDAQPSWGWCVRHMDQYVHPVNISEFCWRENPCGFRAMDVKELQQEVFFSKPRSHFFLSVTALPTGILCMP</sequence>
<dbReference type="AlphaFoldDB" id="A0A422N9A2"/>
<reference evidence="2 3" key="1">
    <citation type="journal article" date="2018" name="BMC Genomics">
        <title>Genomic comparison of Trypanosoma conorhini and Trypanosoma rangeli to Trypanosoma cruzi strains of high and low virulence.</title>
        <authorList>
            <person name="Bradwell K.R."/>
            <person name="Koparde V.N."/>
            <person name="Matveyev A.V."/>
            <person name="Serrano M.G."/>
            <person name="Alves J.M."/>
            <person name="Parikh H."/>
            <person name="Huang B."/>
            <person name="Lee V."/>
            <person name="Espinosa-Alvarez O."/>
            <person name="Ortiz P.A."/>
            <person name="Costa-Martins A.G."/>
            <person name="Teixeira M.M."/>
            <person name="Buck G.A."/>
        </authorList>
    </citation>
    <scope>NUCLEOTIDE SEQUENCE [LARGE SCALE GENOMIC DNA]</scope>
    <source>
        <strain evidence="2 3">025E</strain>
    </source>
</reference>
<evidence type="ECO:0000313" key="3">
    <source>
        <dbReference type="Proteomes" id="UP000284403"/>
    </source>
</evidence>
<dbReference type="RefSeq" id="XP_029224578.1">
    <property type="nucleotide sequence ID" value="XM_029375297.1"/>
</dbReference>
<keyword evidence="1" id="KW-0732">Signal</keyword>
<gene>
    <name evidence="2" type="ORF">Tco025E_08448</name>
</gene>
<feature type="signal peptide" evidence="1">
    <location>
        <begin position="1"/>
        <end position="27"/>
    </location>
</feature>
<proteinExistence type="predicted"/>
<dbReference type="GeneID" id="40322059"/>